<feature type="non-terminal residue" evidence="2">
    <location>
        <position position="1"/>
    </location>
</feature>
<gene>
    <name evidence="2" type="primary">ORF23457</name>
</gene>
<sequence>IKSPTKVALYCVEKSVTQCKDASDDQGSDNSDFNSPTRNLPNLVMDEAHSCITTPKRPKSGIQRQKHN</sequence>
<protein>
    <submittedName>
        <fullName evidence="2">Uncharacterized protein</fullName>
    </submittedName>
</protein>
<reference evidence="2" key="1">
    <citation type="submission" date="2014-12" db="EMBL/GenBank/DDBJ databases">
        <title>Insight into the proteome of Arion vulgaris.</title>
        <authorList>
            <person name="Aradska J."/>
            <person name="Bulat T."/>
            <person name="Smidak R."/>
            <person name="Sarate P."/>
            <person name="Gangsoo J."/>
            <person name="Sialana F."/>
            <person name="Bilban M."/>
            <person name="Lubec G."/>
        </authorList>
    </citation>
    <scope>NUCLEOTIDE SEQUENCE</scope>
    <source>
        <tissue evidence="2">Skin</tissue>
    </source>
</reference>
<feature type="non-terminal residue" evidence="2">
    <location>
        <position position="68"/>
    </location>
</feature>
<dbReference type="EMBL" id="HACG01007842">
    <property type="protein sequence ID" value="CEK54707.1"/>
    <property type="molecule type" value="Transcribed_RNA"/>
</dbReference>
<feature type="region of interest" description="Disordered" evidence="1">
    <location>
        <begin position="20"/>
        <end position="42"/>
    </location>
</feature>
<organism evidence="2">
    <name type="scientific">Arion vulgaris</name>
    <dbReference type="NCBI Taxonomy" id="1028688"/>
    <lineage>
        <taxon>Eukaryota</taxon>
        <taxon>Metazoa</taxon>
        <taxon>Spiralia</taxon>
        <taxon>Lophotrochozoa</taxon>
        <taxon>Mollusca</taxon>
        <taxon>Gastropoda</taxon>
        <taxon>Heterobranchia</taxon>
        <taxon>Euthyneura</taxon>
        <taxon>Panpulmonata</taxon>
        <taxon>Eupulmonata</taxon>
        <taxon>Stylommatophora</taxon>
        <taxon>Helicina</taxon>
        <taxon>Arionoidea</taxon>
        <taxon>Arionidae</taxon>
        <taxon>Arion</taxon>
    </lineage>
</organism>
<name>A0A0B6YEQ2_9EUPU</name>
<evidence type="ECO:0000256" key="1">
    <source>
        <dbReference type="SAM" id="MobiDB-lite"/>
    </source>
</evidence>
<feature type="compositionally biased region" description="Polar residues" evidence="1">
    <location>
        <begin position="28"/>
        <end position="40"/>
    </location>
</feature>
<dbReference type="AlphaFoldDB" id="A0A0B6YEQ2"/>
<proteinExistence type="predicted"/>
<evidence type="ECO:0000313" key="2">
    <source>
        <dbReference type="EMBL" id="CEK54707.1"/>
    </source>
</evidence>
<accession>A0A0B6YEQ2</accession>